<dbReference type="Gene3D" id="3.40.50.300">
    <property type="entry name" value="P-loop containing nucleotide triphosphate hydrolases"/>
    <property type="match status" value="1"/>
</dbReference>
<dbReference type="PROSITE" id="PS50837">
    <property type="entry name" value="NACHT"/>
    <property type="match status" value="1"/>
</dbReference>
<dbReference type="PANTHER" id="PTHR10039">
    <property type="entry name" value="AMELOGENIN"/>
    <property type="match status" value="1"/>
</dbReference>
<reference evidence="4" key="2">
    <citation type="submission" date="2015-01" db="EMBL/GenBank/DDBJ databases">
        <title>Evolutionary Origins and Diversification of the Mycorrhizal Mutualists.</title>
        <authorList>
            <consortium name="DOE Joint Genome Institute"/>
            <consortium name="Mycorrhizal Genomics Consortium"/>
            <person name="Kohler A."/>
            <person name="Kuo A."/>
            <person name="Nagy L.G."/>
            <person name="Floudas D."/>
            <person name="Copeland A."/>
            <person name="Barry K.W."/>
            <person name="Cichocki N."/>
            <person name="Veneault-Fourrey C."/>
            <person name="LaButti K."/>
            <person name="Lindquist E.A."/>
            <person name="Lipzen A."/>
            <person name="Lundell T."/>
            <person name="Morin E."/>
            <person name="Murat C."/>
            <person name="Riley R."/>
            <person name="Ohm R."/>
            <person name="Sun H."/>
            <person name="Tunlid A."/>
            <person name="Henrissat B."/>
            <person name="Grigoriev I.V."/>
            <person name="Hibbett D.S."/>
            <person name="Martin F."/>
        </authorList>
    </citation>
    <scope>NUCLEOTIDE SEQUENCE [LARGE SCALE GENOMIC DNA]</scope>
    <source>
        <strain evidence="4">F 1598</strain>
    </source>
</reference>
<evidence type="ECO:0000313" key="3">
    <source>
        <dbReference type="EMBL" id="KIM88269.1"/>
    </source>
</evidence>
<dbReference type="PANTHER" id="PTHR10039:SF17">
    <property type="entry name" value="FUNGAL STAND N-TERMINAL GOODBYE DOMAIN-CONTAINING PROTEIN-RELATED"/>
    <property type="match status" value="1"/>
</dbReference>
<feature type="domain" description="NACHT" evidence="2">
    <location>
        <begin position="81"/>
        <end position="230"/>
    </location>
</feature>
<reference evidence="3 4" key="1">
    <citation type="submission" date="2014-04" db="EMBL/GenBank/DDBJ databases">
        <authorList>
            <consortium name="DOE Joint Genome Institute"/>
            <person name="Kuo A."/>
            <person name="Tarkka M."/>
            <person name="Buscot F."/>
            <person name="Kohler A."/>
            <person name="Nagy L.G."/>
            <person name="Floudas D."/>
            <person name="Copeland A."/>
            <person name="Barry K.W."/>
            <person name="Cichocki N."/>
            <person name="Veneault-Fourrey C."/>
            <person name="LaButti K."/>
            <person name="Lindquist E.A."/>
            <person name="Lipzen A."/>
            <person name="Lundell T."/>
            <person name="Morin E."/>
            <person name="Murat C."/>
            <person name="Sun H."/>
            <person name="Tunlid A."/>
            <person name="Henrissat B."/>
            <person name="Grigoriev I.V."/>
            <person name="Hibbett D.S."/>
            <person name="Martin F."/>
            <person name="Nordberg H.P."/>
            <person name="Cantor M.N."/>
            <person name="Hua S.X."/>
        </authorList>
    </citation>
    <scope>NUCLEOTIDE SEQUENCE [LARGE SCALE GENOMIC DNA]</scope>
    <source>
        <strain evidence="3 4">F 1598</strain>
    </source>
</reference>
<dbReference type="InterPro" id="IPR007111">
    <property type="entry name" value="NACHT_NTPase"/>
</dbReference>
<evidence type="ECO:0000256" key="1">
    <source>
        <dbReference type="ARBA" id="ARBA00022737"/>
    </source>
</evidence>
<proteinExistence type="predicted"/>
<dbReference type="EMBL" id="KN832977">
    <property type="protein sequence ID" value="KIM88269.1"/>
    <property type="molecule type" value="Genomic_DNA"/>
</dbReference>
<dbReference type="InterPro" id="IPR056884">
    <property type="entry name" value="NPHP3-like_N"/>
</dbReference>
<dbReference type="SUPFAM" id="SSF52540">
    <property type="entry name" value="P-loop containing nucleoside triphosphate hydrolases"/>
    <property type="match status" value="1"/>
</dbReference>
<name>A0A0C3G934_PILCF</name>
<dbReference type="Pfam" id="PF24883">
    <property type="entry name" value="NPHP3_N"/>
    <property type="match status" value="1"/>
</dbReference>
<dbReference type="AlphaFoldDB" id="A0A0C3G934"/>
<dbReference type="InParanoid" id="A0A0C3G934"/>
<dbReference type="InterPro" id="IPR027417">
    <property type="entry name" value="P-loop_NTPase"/>
</dbReference>
<organism evidence="3 4">
    <name type="scientific">Piloderma croceum (strain F 1598)</name>
    <dbReference type="NCBI Taxonomy" id="765440"/>
    <lineage>
        <taxon>Eukaryota</taxon>
        <taxon>Fungi</taxon>
        <taxon>Dikarya</taxon>
        <taxon>Basidiomycota</taxon>
        <taxon>Agaricomycotina</taxon>
        <taxon>Agaricomycetes</taxon>
        <taxon>Agaricomycetidae</taxon>
        <taxon>Atheliales</taxon>
        <taxon>Atheliaceae</taxon>
        <taxon>Piloderma</taxon>
    </lineage>
</organism>
<evidence type="ECO:0000313" key="4">
    <source>
        <dbReference type="Proteomes" id="UP000054166"/>
    </source>
</evidence>
<dbReference type="HOGENOM" id="CLU_000288_6_10_1"/>
<accession>A0A0C3G934</accession>
<keyword evidence="4" id="KW-1185">Reference proteome</keyword>
<dbReference type="OrthoDB" id="4760524at2759"/>
<protein>
    <recommendedName>
        <fullName evidence="2">NACHT domain-containing protein</fullName>
    </recommendedName>
</protein>
<dbReference type="STRING" id="765440.A0A0C3G934"/>
<gene>
    <name evidence="3" type="ORF">PILCRDRAFT_252656</name>
</gene>
<sequence>MNAEIHDSTFRNVGDISSHNTIIYGSKLPSLFDTLERYANLNAAYHSIERQDEEASICQESTRETVLRKIVEWAENGNERPVCWLVGPAGSGKSTIAHTIAQRYDKEENGQNSLAFSFFFSRRHRDRSDVSKLFPTFAYQLACAVPRVQQPMLAALMKDPAVSHQRFELQFRKLIGDHVLLIRSISPMIVVIDGLDECGSRVHVEELIQLLVGALPKLPFRILFTSRPEAYLKEIFAGPSIINKITRISLRDFDALHDVYNYLYLGLENVRRIRNLPSPWPSAADLQALAEKSESIFIYASTLIKFVGDEYGQPQKRLQDALKAHKGLDSLFEQVLIDAKEYPSFSIVLGAVVVLRGSPNIGALPQLLQLDSTEDIRLALRGCLSILLIPDSDDDYVRPYHTSLLDFLNDPSR</sequence>
<dbReference type="Proteomes" id="UP000054166">
    <property type="component" value="Unassembled WGS sequence"/>
</dbReference>
<evidence type="ECO:0000259" key="2">
    <source>
        <dbReference type="PROSITE" id="PS50837"/>
    </source>
</evidence>
<keyword evidence="1" id="KW-0677">Repeat</keyword>